<dbReference type="InterPro" id="IPR007138">
    <property type="entry name" value="ABM_dom"/>
</dbReference>
<dbReference type="Proteomes" id="UP000010931">
    <property type="component" value="Unassembled WGS sequence"/>
</dbReference>
<dbReference type="GeneID" id="97400428"/>
<evidence type="ECO:0000313" key="3">
    <source>
        <dbReference type="Proteomes" id="UP000010931"/>
    </source>
</evidence>
<dbReference type="SUPFAM" id="SSF54909">
    <property type="entry name" value="Dimeric alpha+beta barrel"/>
    <property type="match status" value="1"/>
</dbReference>
<organism evidence="2 3">
    <name type="scientific">Streptomyces turgidiscabies (strain Car8)</name>
    <dbReference type="NCBI Taxonomy" id="698760"/>
    <lineage>
        <taxon>Bacteria</taxon>
        <taxon>Bacillati</taxon>
        <taxon>Actinomycetota</taxon>
        <taxon>Actinomycetes</taxon>
        <taxon>Kitasatosporales</taxon>
        <taxon>Streptomycetaceae</taxon>
        <taxon>Streptomyces</taxon>
    </lineage>
</organism>
<sequence>MPYGYIASMKTKPGHRDTVTSILLSGSDGLRAAGCDLYVVGVSAGDDVTIWVTEVWKTREHHDASLLLPEAKAAIAKAMPMLTGEFTRQELTVIGGLGV</sequence>
<dbReference type="Pfam" id="PF03992">
    <property type="entry name" value="ABM"/>
    <property type="match status" value="1"/>
</dbReference>
<dbReference type="AlphaFoldDB" id="L7F7E7"/>
<keyword evidence="3" id="KW-1185">Reference proteome</keyword>
<dbReference type="InterPro" id="IPR011008">
    <property type="entry name" value="Dimeric_a/b-barrel"/>
</dbReference>
<evidence type="ECO:0000259" key="1">
    <source>
        <dbReference type="PROSITE" id="PS51725"/>
    </source>
</evidence>
<dbReference type="PATRIC" id="fig|698760.3.peg.4271"/>
<feature type="domain" description="ABM" evidence="1">
    <location>
        <begin position="3"/>
        <end position="91"/>
    </location>
</feature>
<proteinExistence type="predicted"/>
<evidence type="ECO:0000313" key="2">
    <source>
        <dbReference type="EMBL" id="ELP66981.1"/>
    </source>
</evidence>
<dbReference type="GO" id="GO:0004497">
    <property type="term" value="F:monooxygenase activity"/>
    <property type="evidence" value="ECO:0007669"/>
    <property type="project" value="UniProtKB-KW"/>
</dbReference>
<dbReference type="PROSITE" id="PS51725">
    <property type="entry name" value="ABM"/>
    <property type="match status" value="1"/>
</dbReference>
<keyword evidence="2" id="KW-0560">Oxidoreductase</keyword>
<dbReference type="RefSeq" id="WP_006377906.1">
    <property type="nucleotide sequence ID" value="NZ_AEJB01000317.1"/>
</dbReference>
<reference evidence="2 3" key="1">
    <citation type="journal article" date="2011" name="Plasmid">
        <title>Streptomyces turgidiscabies Car8 contains a modular pathogenicity island that shares virulence genes with other actinobacterial plant pathogens.</title>
        <authorList>
            <person name="Huguet-Tapia J.C."/>
            <person name="Badger J.H."/>
            <person name="Loria R."/>
            <person name="Pettis G.S."/>
        </authorList>
    </citation>
    <scope>NUCLEOTIDE SEQUENCE [LARGE SCALE GENOMIC DNA]</scope>
    <source>
        <strain evidence="2 3">Car8</strain>
    </source>
</reference>
<gene>
    <name evidence="2" type="ORF">STRTUCAR8_06318</name>
</gene>
<dbReference type="Gene3D" id="3.30.70.100">
    <property type="match status" value="1"/>
</dbReference>
<name>L7F7E7_STRT8</name>
<keyword evidence="2" id="KW-0503">Monooxygenase</keyword>
<comment type="caution">
    <text evidence="2">The sequence shown here is derived from an EMBL/GenBank/DDBJ whole genome shotgun (WGS) entry which is preliminary data.</text>
</comment>
<dbReference type="EMBL" id="AEJB01000317">
    <property type="protein sequence ID" value="ELP66981.1"/>
    <property type="molecule type" value="Genomic_DNA"/>
</dbReference>
<dbReference type="STRING" id="85558.T45_02192"/>
<protein>
    <submittedName>
        <fullName evidence="2">Antibiotic biosynthesis monooxygenase</fullName>
    </submittedName>
</protein>
<accession>L7F7E7</accession>